<dbReference type="EMBL" id="JADIMX010000024">
    <property type="protein sequence ID" value="MBO8433893.1"/>
    <property type="molecule type" value="Genomic_DNA"/>
</dbReference>
<sequence length="166" mass="19178">MFIVNVEYVYKDLSNLLINIAIWRTMTFENYFNINGKNNDGLTLHQFNILSAIFYAGINTISSLENIFGISKSSLSITIKKMEKEGYITKKSGIDSDGRKVYIEITEKGINEMNEKNKMMYKLFKNFFNSLSEDDKNNLSEGIESFSKIFNSDLKIMPKTCRLEDL</sequence>
<evidence type="ECO:0000256" key="5">
    <source>
        <dbReference type="ARBA" id="ARBA00046337"/>
    </source>
</evidence>
<dbReference type="GO" id="GO:0003700">
    <property type="term" value="F:DNA-binding transcription factor activity"/>
    <property type="evidence" value="ECO:0007669"/>
    <property type="project" value="InterPro"/>
</dbReference>
<evidence type="ECO:0000256" key="2">
    <source>
        <dbReference type="ARBA" id="ARBA00023015"/>
    </source>
</evidence>
<dbReference type="PROSITE" id="PS50995">
    <property type="entry name" value="HTH_MARR_2"/>
    <property type="match status" value="1"/>
</dbReference>
<evidence type="ECO:0000256" key="6">
    <source>
        <dbReference type="ARBA" id="ARBA00047188"/>
    </source>
</evidence>
<dbReference type="CDD" id="cd00090">
    <property type="entry name" value="HTH_ARSR"/>
    <property type="match status" value="1"/>
</dbReference>
<gene>
    <name evidence="9" type="ORF">IAC55_01045</name>
</gene>
<dbReference type="GO" id="GO:0003677">
    <property type="term" value="F:DNA binding"/>
    <property type="evidence" value="ECO:0007669"/>
    <property type="project" value="UniProtKB-KW"/>
</dbReference>
<dbReference type="PANTHER" id="PTHR42756:SF1">
    <property type="entry name" value="TRANSCRIPTIONAL REPRESSOR OF EMRAB OPERON"/>
    <property type="match status" value="1"/>
</dbReference>
<evidence type="ECO:0000256" key="1">
    <source>
        <dbReference type="ARBA" id="ARBA00004496"/>
    </source>
</evidence>
<dbReference type="Proteomes" id="UP000823611">
    <property type="component" value="Unassembled WGS sequence"/>
</dbReference>
<reference evidence="9" key="1">
    <citation type="submission" date="2020-10" db="EMBL/GenBank/DDBJ databases">
        <authorList>
            <person name="Gilroy R."/>
        </authorList>
    </citation>
    <scope>NUCLEOTIDE SEQUENCE</scope>
    <source>
        <strain evidence="9">F6-4510</strain>
    </source>
</reference>
<dbReference type="InterPro" id="IPR000835">
    <property type="entry name" value="HTH_MarR-typ"/>
</dbReference>
<comment type="subcellular location">
    <subcellularLocation>
        <location evidence="1">Cytoplasm</location>
    </subcellularLocation>
</comment>
<keyword evidence="3" id="KW-0238">DNA-binding</keyword>
<accession>A0A9D9DUP6</accession>
<evidence type="ECO:0000259" key="8">
    <source>
        <dbReference type="PROSITE" id="PS50995"/>
    </source>
</evidence>
<evidence type="ECO:0000256" key="4">
    <source>
        <dbReference type="ARBA" id="ARBA00023163"/>
    </source>
</evidence>
<keyword evidence="2" id="KW-0805">Transcription regulation</keyword>
<evidence type="ECO:0000256" key="3">
    <source>
        <dbReference type="ARBA" id="ARBA00023125"/>
    </source>
</evidence>
<protein>
    <recommendedName>
        <fullName evidence="6">HTH-type transcriptional regulator SarZ</fullName>
    </recommendedName>
    <alternativeName>
        <fullName evidence="7">Staphylococcal accessory regulator Z</fullName>
    </alternativeName>
</protein>
<dbReference type="PANTHER" id="PTHR42756">
    <property type="entry name" value="TRANSCRIPTIONAL REGULATOR, MARR"/>
    <property type="match status" value="1"/>
</dbReference>
<dbReference type="InterPro" id="IPR011991">
    <property type="entry name" value="ArsR-like_HTH"/>
</dbReference>
<comment type="similarity">
    <text evidence="5">Belongs to the SarZ family.</text>
</comment>
<keyword evidence="4" id="KW-0804">Transcription</keyword>
<reference evidence="9" key="2">
    <citation type="journal article" date="2021" name="PeerJ">
        <title>Extensive microbial diversity within the chicken gut microbiome revealed by metagenomics and culture.</title>
        <authorList>
            <person name="Gilroy R."/>
            <person name="Ravi A."/>
            <person name="Getino M."/>
            <person name="Pursley I."/>
            <person name="Horton D.L."/>
            <person name="Alikhan N.F."/>
            <person name="Baker D."/>
            <person name="Gharbi K."/>
            <person name="Hall N."/>
            <person name="Watson M."/>
            <person name="Adriaenssens E.M."/>
            <person name="Foster-Nyarko E."/>
            <person name="Jarju S."/>
            <person name="Secka A."/>
            <person name="Antonio M."/>
            <person name="Oren A."/>
            <person name="Chaudhuri R.R."/>
            <person name="La Ragione R."/>
            <person name="Hildebrand F."/>
            <person name="Pallen M.J."/>
        </authorList>
    </citation>
    <scope>NUCLEOTIDE SEQUENCE</scope>
    <source>
        <strain evidence="9">F6-4510</strain>
    </source>
</reference>
<dbReference type="SMART" id="SM00347">
    <property type="entry name" value="HTH_MARR"/>
    <property type="match status" value="1"/>
</dbReference>
<dbReference type="InterPro" id="IPR036388">
    <property type="entry name" value="WH-like_DNA-bd_sf"/>
</dbReference>
<feature type="domain" description="HTH marR-type" evidence="8">
    <location>
        <begin position="10"/>
        <end position="148"/>
    </location>
</feature>
<dbReference type="SUPFAM" id="SSF46785">
    <property type="entry name" value="Winged helix' DNA-binding domain"/>
    <property type="match status" value="1"/>
</dbReference>
<evidence type="ECO:0000256" key="7">
    <source>
        <dbReference type="ARBA" id="ARBA00047207"/>
    </source>
</evidence>
<evidence type="ECO:0000313" key="10">
    <source>
        <dbReference type="Proteomes" id="UP000823611"/>
    </source>
</evidence>
<evidence type="ECO:0000313" key="9">
    <source>
        <dbReference type="EMBL" id="MBO8433893.1"/>
    </source>
</evidence>
<name>A0A9D9DUP6_9FIRM</name>
<dbReference type="InterPro" id="IPR055166">
    <property type="entry name" value="Transc_reg_Sar_Rot_HTH"/>
</dbReference>
<comment type="caution">
    <text evidence="9">The sequence shown here is derived from an EMBL/GenBank/DDBJ whole genome shotgun (WGS) entry which is preliminary data.</text>
</comment>
<organism evidence="9 10">
    <name type="scientific">Candidatus Fimicola merdigallinarum</name>
    <dbReference type="NCBI Taxonomy" id="2840819"/>
    <lineage>
        <taxon>Bacteria</taxon>
        <taxon>Bacillati</taxon>
        <taxon>Bacillota</taxon>
        <taxon>Clostridia</taxon>
        <taxon>Lachnospirales</taxon>
        <taxon>Lachnospiraceae</taxon>
        <taxon>Lachnospiraceae incertae sedis</taxon>
        <taxon>Candidatus Fimicola</taxon>
    </lineage>
</organism>
<dbReference type="Pfam" id="PF22381">
    <property type="entry name" value="Staph_reg_Sar_Rot"/>
    <property type="match status" value="1"/>
</dbReference>
<dbReference type="AlphaFoldDB" id="A0A9D9DUP6"/>
<dbReference type="InterPro" id="IPR036390">
    <property type="entry name" value="WH_DNA-bd_sf"/>
</dbReference>
<proteinExistence type="inferred from homology"/>
<dbReference type="GO" id="GO:0005737">
    <property type="term" value="C:cytoplasm"/>
    <property type="evidence" value="ECO:0007669"/>
    <property type="project" value="UniProtKB-SubCell"/>
</dbReference>
<dbReference type="Gene3D" id="1.10.10.10">
    <property type="entry name" value="Winged helix-like DNA-binding domain superfamily/Winged helix DNA-binding domain"/>
    <property type="match status" value="1"/>
</dbReference>